<comment type="caution">
    <text evidence="2">The sequence shown here is derived from an EMBL/GenBank/DDBJ whole genome shotgun (WGS) entry which is preliminary data.</text>
</comment>
<protein>
    <submittedName>
        <fullName evidence="2">Uncharacterized protein</fullName>
    </submittedName>
</protein>
<reference evidence="2" key="1">
    <citation type="submission" date="2022-08" db="EMBL/GenBank/DDBJ databases">
        <authorList>
            <person name="Gutierrez-Valencia J."/>
        </authorList>
    </citation>
    <scope>NUCLEOTIDE SEQUENCE</scope>
</reference>
<accession>A0AAV0KY19</accession>
<dbReference type="EMBL" id="CAMGYJ010000005">
    <property type="protein sequence ID" value="CAI0425966.1"/>
    <property type="molecule type" value="Genomic_DNA"/>
</dbReference>
<dbReference type="Proteomes" id="UP001154282">
    <property type="component" value="Unassembled WGS sequence"/>
</dbReference>
<name>A0AAV0KY19_9ROSI</name>
<evidence type="ECO:0000313" key="3">
    <source>
        <dbReference type="Proteomes" id="UP001154282"/>
    </source>
</evidence>
<dbReference type="AlphaFoldDB" id="A0AAV0KY19"/>
<keyword evidence="3" id="KW-1185">Reference proteome</keyword>
<gene>
    <name evidence="1" type="ORF">LITE_LOCUS20569</name>
    <name evidence="2" type="ORF">LITE_LOCUS20593</name>
</gene>
<sequence length="53" mass="5965">MNQYPPSRSALGMPQRKAANVSRSTLYLERLTKPIIQIKACVSFLKRSASRIS</sequence>
<organism evidence="2 3">
    <name type="scientific">Linum tenue</name>
    <dbReference type="NCBI Taxonomy" id="586396"/>
    <lineage>
        <taxon>Eukaryota</taxon>
        <taxon>Viridiplantae</taxon>
        <taxon>Streptophyta</taxon>
        <taxon>Embryophyta</taxon>
        <taxon>Tracheophyta</taxon>
        <taxon>Spermatophyta</taxon>
        <taxon>Magnoliopsida</taxon>
        <taxon>eudicotyledons</taxon>
        <taxon>Gunneridae</taxon>
        <taxon>Pentapetalae</taxon>
        <taxon>rosids</taxon>
        <taxon>fabids</taxon>
        <taxon>Malpighiales</taxon>
        <taxon>Linaceae</taxon>
        <taxon>Linum</taxon>
    </lineage>
</organism>
<proteinExistence type="predicted"/>
<evidence type="ECO:0000313" key="1">
    <source>
        <dbReference type="EMBL" id="CAI0425854.1"/>
    </source>
</evidence>
<dbReference type="EMBL" id="CAMGYJ010000005">
    <property type="protein sequence ID" value="CAI0425854.1"/>
    <property type="molecule type" value="Genomic_DNA"/>
</dbReference>
<evidence type="ECO:0000313" key="2">
    <source>
        <dbReference type="EMBL" id="CAI0425966.1"/>
    </source>
</evidence>